<name>A0A226ESE9_FOLCA</name>
<dbReference type="STRING" id="158441.A0A226ESE9"/>
<dbReference type="EMBL" id="LNIX01000002">
    <property type="protein sequence ID" value="OXA60532.1"/>
    <property type="molecule type" value="Genomic_DNA"/>
</dbReference>
<evidence type="ECO:0000313" key="1">
    <source>
        <dbReference type="EMBL" id="OXA60532.1"/>
    </source>
</evidence>
<dbReference type="OrthoDB" id="6328862at2759"/>
<sequence length="265" mass="30927">MSFRNHFDMISLNEPVTHKAKFWQSYVRALKGTEDMRADDGKLRLRPRALSEFPSDFGRSAFDDRYADPNSRISTPGYRYMPISRETYGYSPRPIYGTDRPRYVPRPFSVPPEDFNKETSPYYGDMASPFARDATPLARATSPFLKDTTPFIPETPVPSAYYPRSYYTRPYSRSVTPSLQVPSYSYGEGLPLYANRLGPRRPYSDLYNPSPYIPISAVTRDPWWYDINGLRPYSSYPRYPSALRTSYLSPVKNRYLWTRHPMRYL</sequence>
<dbReference type="Proteomes" id="UP000198287">
    <property type="component" value="Unassembled WGS sequence"/>
</dbReference>
<reference evidence="1 2" key="1">
    <citation type="submission" date="2015-12" db="EMBL/GenBank/DDBJ databases">
        <title>The genome of Folsomia candida.</title>
        <authorList>
            <person name="Faddeeva A."/>
            <person name="Derks M.F."/>
            <person name="Anvar Y."/>
            <person name="Smit S."/>
            <person name="Van Straalen N."/>
            <person name="Roelofs D."/>
        </authorList>
    </citation>
    <scope>NUCLEOTIDE SEQUENCE [LARGE SCALE GENOMIC DNA]</scope>
    <source>
        <strain evidence="1 2">VU population</strain>
        <tissue evidence="1">Whole body</tissue>
    </source>
</reference>
<organism evidence="1 2">
    <name type="scientific">Folsomia candida</name>
    <name type="common">Springtail</name>
    <dbReference type="NCBI Taxonomy" id="158441"/>
    <lineage>
        <taxon>Eukaryota</taxon>
        <taxon>Metazoa</taxon>
        <taxon>Ecdysozoa</taxon>
        <taxon>Arthropoda</taxon>
        <taxon>Hexapoda</taxon>
        <taxon>Collembola</taxon>
        <taxon>Entomobryomorpha</taxon>
        <taxon>Isotomoidea</taxon>
        <taxon>Isotomidae</taxon>
        <taxon>Proisotominae</taxon>
        <taxon>Folsomia</taxon>
    </lineage>
</organism>
<dbReference type="OMA" id="KNRYLWT"/>
<accession>A0A226ESE9</accession>
<gene>
    <name evidence="1" type="ORF">Fcan01_05793</name>
</gene>
<proteinExistence type="predicted"/>
<dbReference type="InterPro" id="IPR031828">
    <property type="entry name" value="Myofilin"/>
</dbReference>
<evidence type="ECO:0008006" key="3">
    <source>
        <dbReference type="Google" id="ProtNLM"/>
    </source>
</evidence>
<keyword evidence="2" id="KW-1185">Reference proteome</keyword>
<dbReference type="Pfam" id="PF15929">
    <property type="entry name" value="Myofilin"/>
    <property type="match status" value="1"/>
</dbReference>
<dbReference type="AlphaFoldDB" id="A0A226ESE9"/>
<comment type="caution">
    <text evidence="1">The sequence shown here is derived from an EMBL/GenBank/DDBJ whole genome shotgun (WGS) entry which is preliminary data.</text>
</comment>
<evidence type="ECO:0000313" key="2">
    <source>
        <dbReference type="Proteomes" id="UP000198287"/>
    </source>
</evidence>
<protein>
    <recommendedName>
        <fullName evidence="3">Myofilin</fullName>
    </recommendedName>
</protein>